<name>A0A383E1S1_9ZZZZ</name>
<dbReference type="AlphaFoldDB" id="A0A383E1S1"/>
<feature type="compositionally biased region" description="Basic and acidic residues" evidence="1">
    <location>
        <begin position="54"/>
        <end position="64"/>
    </location>
</feature>
<accession>A0A383E1S1</accession>
<evidence type="ECO:0000256" key="1">
    <source>
        <dbReference type="SAM" id="MobiDB-lite"/>
    </source>
</evidence>
<feature type="non-terminal residue" evidence="2">
    <location>
        <position position="1"/>
    </location>
</feature>
<feature type="compositionally biased region" description="Basic residues" evidence="1">
    <location>
        <begin position="42"/>
        <end position="53"/>
    </location>
</feature>
<sequence>VRFPSAPPRGYMSFREIWNGPSFLERSPTARRMKARDEAGKKSKKTGKHSKEHYRKDWDKDLWD</sequence>
<reference evidence="2" key="1">
    <citation type="submission" date="2018-05" db="EMBL/GenBank/DDBJ databases">
        <authorList>
            <person name="Lanie J.A."/>
            <person name="Ng W.-L."/>
            <person name="Kazmierczak K.M."/>
            <person name="Andrzejewski T.M."/>
            <person name="Davidsen T.M."/>
            <person name="Wayne K.J."/>
            <person name="Tettelin H."/>
            <person name="Glass J.I."/>
            <person name="Rusch D."/>
            <person name="Podicherti R."/>
            <person name="Tsui H.-C.T."/>
            <person name="Winkler M.E."/>
        </authorList>
    </citation>
    <scope>NUCLEOTIDE SEQUENCE</scope>
</reference>
<organism evidence="2">
    <name type="scientific">marine metagenome</name>
    <dbReference type="NCBI Taxonomy" id="408172"/>
    <lineage>
        <taxon>unclassified sequences</taxon>
        <taxon>metagenomes</taxon>
        <taxon>ecological metagenomes</taxon>
    </lineage>
</organism>
<protein>
    <submittedName>
        <fullName evidence="2">Uncharacterized protein</fullName>
    </submittedName>
</protein>
<gene>
    <name evidence="2" type="ORF">METZ01_LOCUS503651</name>
</gene>
<evidence type="ECO:0000313" key="2">
    <source>
        <dbReference type="EMBL" id="SVE50797.1"/>
    </source>
</evidence>
<feature type="region of interest" description="Disordered" evidence="1">
    <location>
        <begin position="25"/>
        <end position="64"/>
    </location>
</feature>
<dbReference type="EMBL" id="UINC01222143">
    <property type="protein sequence ID" value="SVE50797.1"/>
    <property type="molecule type" value="Genomic_DNA"/>
</dbReference>
<proteinExistence type="predicted"/>